<dbReference type="Proteomes" id="UP001610861">
    <property type="component" value="Unassembled WGS sequence"/>
</dbReference>
<sequence>MDAEVEIRRLRRRAENYSLVTSLATTLGIVTGIAACVTGVAVFGAILIVLGVLMVVVSTVGKRACIAATRPYLEDQRLGALQHEQALRDALGNQHPARIT</sequence>
<evidence type="ECO:0000313" key="3">
    <source>
        <dbReference type="Proteomes" id="UP001610861"/>
    </source>
</evidence>
<organism evidence="2 3">
    <name type="scientific">Microbacterium alkaliflavum</name>
    <dbReference type="NCBI Taxonomy" id="3248839"/>
    <lineage>
        <taxon>Bacteria</taxon>
        <taxon>Bacillati</taxon>
        <taxon>Actinomycetota</taxon>
        <taxon>Actinomycetes</taxon>
        <taxon>Micrococcales</taxon>
        <taxon>Microbacteriaceae</taxon>
        <taxon>Microbacterium</taxon>
    </lineage>
</organism>
<keyword evidence="1" id="KW-0812">Transmembrane</keyword>
<dbReference type="EMBL" id="JBIQWL010000019">
    <property type="protein sequence ID" value="MFH8253240.1"/>
    <property type="molecule type" value="Genomic_DNA"/>
</dbReference>
<evidence type="ECO:0008006" key="4">
    <source>
        <dbReference type="Google" id="ProtNLM"/>
    </source>
</evidence>
<protein>
    <recommendedName>
        <fullName evidence="4">DUF3040 domain-containing protein</fullName>
    </recommendedName>
</protein>
<keyword evidence="3" id="KW-1185">Reference proteome</keyword>
<comment type="caution">
    <text evidence="2">The sequence shown here is derived from an EMBL/GenBank/DDBJ whole genome shotgun (WGS) entry which is preliminary data.</text>
</comment>
<keyword evidence="1" id="KW-1133">Transmembrane helix</keyword>
<dbReference type="RefSeq" id="WP_397558665.1">
    <property type="nucleotide sequence ID" value="NZ_JBIQWL010000019.1"/>
</dbReference>
<feature type="transmembrane region" description="Helical" evidence="1">
    <location>
        <begin position="41"/>
        <end position="60"/>
    </location>
</feature>
<proteinExistence type="predicted"/>
<feature type="transmembrane region" description="Helical" evidence="1">
    <location>
        <begin position="17"/>
        <end position="35"/>
    </location>
</feature>
<keyword evidence="1" id="KW-0472">Membrane</keyword>
<accession>A0ABW7QEA4</accession>
<gene>
    <name evidence="2" type="ORF">ACH3VR_22935</name>
</gene>
<reference evidence="2 3" key="1">
    <citation type="submission" date="2024-09" db="EMBL/GenBank/DDBJ databases">
        <authorList>
            <person name="Pan X."/>
        </authorList>
    </citation>
    <scope>NUCLEOTIDE SEQUENCE [LARGE SCALE GENOMIC DNA]</scope>
    <source>
        <strain evidence="2 3">B2969</strain>
    </source>
</reference>
<evidence type="ECO:0000256" key="1">
    <source>
        <dbReference type="SAM" id="Phobius"/>
    </source>
</evidence>
<evidence type="ECO:0000313" key="2">
    <source>
        <dbReference type="EMBL" id="MFH8253240.1"/>
    </source>
</evidence>
<name>A0ABW7QEA4_9MICO</name>